<reference evidence="2 3" key="1">
    <citation type="journal article" date="2019" name="Int. J. Syst. Evol. Microbiol.">
        <title>The Global Catalogue of Microorganisms (GCM) 10K type strain sequencing project: providing services to taxonomists for standard genome sequencing and annotation.</title>
        <authorList>
            <consortium name="The Broad Institute Genomics Platform"/>
            <consortium name="The Broad Institute Genome Sequencing Center for Infectious Disease"/>
            <person name="Wu L."/>
            <person name="Ma J."/>
        </authorList>
    </citation>
    <scope>NUCLEOTIDE SEQUENCE [LARGE SCALE GENOMIC DNA]</scope>
    <source>
        <strain evidence="2 3">JCM 16114</strain>
    </source>
</reference>
<protein>
    <recommendedName>
        <fullName evidence="1">Novel STAND NTPase 1 domain-containing protein</fullName>
    </recommendedName>
</protein>
<evidence type="ECO:0000313" key="3">
    <source>
        <dbReference type="Proteomes" id="UP001499843"/>
    </source>
</evidence>
<gene>
    <name evidence="2" type="ORF">GCM10009850_093550</name>
</gene>
<organism evidence="2 3">
    <name type="scientific">Nonomuraea monospora</name>
    <dbReference type="NCBI Taxonomy" id="568818"/>
    <lineage>
        <taxon>Bacteria</taxon>
        <taxon>Bacillati</taxon>
        <taxon>Actinomycetota</taxon>
        <taxon>Actinomycetes</taxon>
        <taxon>Streptosporangiales</taxon>
        <taxon>Streptosporangiaceae</taxon>
        <taxon>Nonomuraea</taxon>
    </lineage>
</organism>
<name>A0ABN3CWK3_9ACTN</name>
<keyword evidence="3" id="KW-1185">Reference proteome</keyword>
<dbReference type="EMBL" id="BAAAQX010000036">
    <property type="protein sequence ID" value="GAA2213892.1"/>
    <property type="molecule type" value="Genomic_DNA"/>
</dbReference>
<dbReference type="RefSeq" id="WP_344490369.1">
    <property type="nucleotide sequence ID" value="NZ_BAAAQX010000036.1"/>
</dbReference>
<accession>A0ABN3CWK3</accession>
<dbReference type="Gene3D" id="1.25.40.10">
    <property type="entry name" value="Tetratricopeptide repeat domain"/>
    <property type="match status" value="1"/>
</dbReference>
<evidence type="ECO:0000259" key="1">
    <source>
        <dbReference type="Pfam" id="PF20703"/>
    </source>
</evidence>
<feature type="domain" description="Novel STAND NTPase 1" evidence="1">
    <location>
        <begin position="14"/>
        <end position="263"/>
    </location>
</feature>
<dbReference type="Pfam" id="PF20703">
    <property type="entry name" value="nSTAND1"/>
    <property type="match status" value="1"/>
</dbReference>
<dbReference type="Proteomes" id="UP001499843">
    <property type="component" value="Unassembled WGS sequence"/>
</dbReference>
<dbReference type="InterPro" id="IPR011990">
    <property type="entry name" value="TPR-like_helical_dom_sf"/>
</dbReference>
<dbReference type="InterPro" id="IPR049052">
    <property type="entry name" value="nSTAND1"/>
</dbReference>
<dbReference type="SUPFAM" id="SSF48452">
    <property type="entry name" value="TPR-like"/>
    <property type="match status" value="1"/>
</dbReference>
<proteinExistence type="predicted"/>
<comment type="caution">
    <text evidence="2">The sequence shown here is derived from an EMBL/GenBank/DDBJ whole genome shotgun (WGS) entry which is preliminary data.</text>
</comment>
<sequence>MAGIPAALRRRRSPFIGPRPFTAHDESLFFGRSDEIRLLLELWRRNRLTILHSDAAAGKTSLLRAGLIPALRADNANVLPLGRAASCQVWPVAALPGHNPYVLTLLSSWDPEESPGRLAALSVGEFVRGRQTHDSDGRPAPIFAAVDQAEAFLRRQEPGKGHRRRLLDELFEALAARPNLRLLLSVRSDYLDDLRHEVKDADRPECAEYHLRPLSPEAATVVVSRSAQAMRLHFPPSEVEELLEELRTIRDENGQVSRLTRAIDPLLLQVAGAHLWREEPDHDHFAHLRSEVDRALSDWCGRTLAVAAAEHELSPRELDRWLRRTLLHRGRSAATVKFTDAFLHSMEDRHLITDARHNAGPDLRQRRLLAPLRRLDAGQWPHPPPDPAALLCAAVRARAEGEPGRAGRLAREAARVCPPKEMRVRADIESLLGNLCFEQRALDEANARYLAAATLYEALNDCTSVGWILAAIGRISLIQGRRSTAIEHMMAAVSRLPNDPVVRTGLGQALRAAGETTAALDVLSRVLERDEVPEARRTRNEIASELDGGRLTGGIADQ</sequence>
<evidence type="ECO:0000313" key="2">
    <source>
        <dbReference type="EMBL" id="GAA2213892.1"/>
    </source>
</evidence>